<dbReference type="InterPro" id="IPR036457">
    <property type="entry name" value="PPM-type-like_dom_sf"/>
</dbReference>
<feature type="domain" description="PPM-type phosphatase" evidence="1">
    <location>
        <begin position="133"/>
        <end position="475"/>
    </location>
</feature>
<name>A0AAD7NV81_9AGAR</name>
<gene>
    <name evidence="2" type="ORF">B0H16DRAFT_1003773</name>
</gene>
<dbReference type="EMBL" id="JARKIB010000009">
    <property type="protein sequence ID" value="KAJ7776263.1"/>
    <property type="molecule type" value="Genomic_DNA"/>
</dbReference>
<dbReference type="Gene3D" id="3.60.40.10">
    <property type="entry name" value="PPM-type phosphatase domain"/>
    <property type="match status" value="1"/>
</dbReference>
<comment type="caution">
    <text evidence="2">The sequence shown here is derived from an EMBL/GenBank/DDBJ whole genome shotgun (WGS) entry which is preliminary data.</text>
</comment>
<dbReference type="InterPro" id="IPR001932">
    <property type="entry name" value="PPM-type_phosphatase-like_dom"/>
</dbReference>
<reference evidence="2" key="1">
    <citation type="submission" date="2023-03" db="EMBL/GenBank/DDBJ databases">
        <title>Massive genome expansion in bonnet fungi (Mycena s.s.) driven by repeated elements and novel gene families across ecological guilds.</title>
        <authorList>
            <consortium name="Lawrence Berkeley National Laboratory"/>
            <person name="Harder C.B."/>
            <person name="Miyauchi S."/>
            <person name="Viragh M."/>
            <person name="Kuo A."/>
            <person name="Thoen E."/>
            <person name="Andreopoulos B."/>
            <person name="Lu D."/>
            <person name="Skrede I."/>
            <person name="Drula E."/>
            <person name="Henrissat B."/>
            <person name="Morin E."/>
            <person name="Kohler A."/>
            <person name="Barry K."/>
            <person name="LaButti K."/>
            <person name="Morin E."/>
            <person name="Salamov A."/>
            <person name="Lipzen A."/>
            <person name="Mereny Z."/>
            <person name="Hegedus B."/>
            <person name="Baldrian P."/>
            <person name="Stursova M."/>
            <person name="Weitz H."/>
            <person name="Taylor A."/>
            <person name="Grigoriev I.V."/>
            <person name="Nagy L.G."/>
            <person name="Martin F."/>
            <person name="Kauserud H."/>
        </authorList>
    </citation>
    <scope>NUCLEOTIDE SEQUENCE</scope>
    <source>
        <strain evidence="2">CBHHK182m</strain>
    </source>
</reference>
<proteinExistence type="predicted"/>
<dbReference type="Proteomes" id="UP001215598">
    <property type="component" value="Unassembled WGS sequence"/>
</dbReference>
<dbReference type="PANTHER" id="PTHR13832">
    <property type="entry name" value="PROTEIN PHOSPHATASE 2C"/>
    <property type="match status" value="1"/>
</dbReference>
<dbReference type="SUPFAM" id="SSF81606">
    <property type="entry name" value="PP2C-like"/>
    <property type="match status" value="1"/>
</dbReference>
<accession>A0AAD7NV81</accession>
<organism evidence="2 3">
    <name type="scientific">Mycena metata</name>
    <dbReference type="NCBI Taxonomy" id="1033252"/>
    <lineage>
        <taxon>Eukaryota</taxon>
        <taxon>Fungi</taxon>
        <taxon>Dikarya</taxon>
        <taxon>Basidiomycota</taxon>
        <taxon>Agaricomycotina</taxon>
        <taxon>Agaricomycetes</taxon>
        <taxon>Agaricomycetidae</taxon>
        <taxon>Agaricales</taxon>
        <taxon>Marasmiineae</taxon>
        <taxon>Mycenaceae</taxon>
        <taxon>Mycena</taxon>
    </lineage>
</organism>
<dbReference type="GO" id="GO:0004741">
    <property type="term" value="F:[pyruvate dehydrogenase (acetyl-transferring)]-phosphatase activity"/>
    <property type="evidence" value="ECO:0007669"/>
    <property type="project" value="TreeGrafter"/>
</dbReference>
<dbReference type="PANTHER" id="PTHR13832:SF792">
    <property type="entry name" value="GM14286P"/>
    <property type="match status" value="1"/>
</dbReference>
<keyword evidence="3" id="KW-1185">Reference proteome</keyword>
<dbReference type="Pfam" id="PF00481">
    <property type="entry name" value="PP2C"/>
    <property type="match status" value="1"/>
</dbReference>
<dbReference type="InterPro" id="IPR015655">
    <property type="entry name" value="PP2C"/>
</dbReference>
<dbReference type="GO" id="GO:0005739">
    <property type="term" value="C:mitochondrion"/>
    <property type="evidence" value="ECO:0007669"/>
    <property type="project" value="TreeGrafter"/>
</dbReference>
<protein>
    <submittedName>
        <fullName evidence="2">Phosphatase 2C-like domain-containing protein</fullName>
    </submittedName>
</protein>
<dbReference type="PROSITE" id="PS51746">
    <property type="entry name" value="PPM_2"/>
    <property type="match status" value="1"/>
</dbReference>
<dbReference type="AlphaFoldDB" id="A0AAD7NV81"/>
<dbReference type="SMART" id="SM00332">
    <property type="entry name" value="PP2Cc"/>
    <property type="match status" value="1"/>
</dbReference>
<evidence type="ECO:0000313" key="2">
    <source>
        <dbReference type="EMBL" id="KAJ7776263.1"/>
    </source>
</evidence>
<sequence length="476" mass="52816">MTLKSGRYFIRWGRNSCIPLKILAPPHSRGWSVSRLALGISATIFLATFNNTVYGDADDNIPSDDTPQSSLLATFNTDKSLWQMPIRHLGEPPPGIMRMYWFTRYDTRFRIVSRGPRTLINFFEGDYVMRANISDIIADNIWYNLEHLFGWYQVDHSTAQPVEHLQEPHPPPDAISSVIKTAVKYGDESVLKYFLGRVLSTLSKRNAADGLIATTASCMVSALYEDDVRLLHITSLGNMRALLGRPRPPDASGVVKYDVHVLSEDHTPSNPAEHARIAALHPGEDPIQDGTLLGRPYTRALGDGTLKWDSEVQGKLHKDYLGAAPDPRVKTAPYISADPDVSTIRVLPGDFLVMTSHWVGECLMDEEVVGLVGAWFHKHSATHLVDVAPATPEPDPPEVIEPRELPVDLKEDKTVMYRRWNVPKRFLNVMPTPTAHVAYNAMGGADTELRDVLVQLNPAASGGNVKAIGVAVVFFQ</sequence>
<evidence type="ECO:0000313" key="3">
    <source>
        <dbReference type="Proteomes" id="UP001215598"/>
    </source>
</evidence>
<evidence type="ECO:0000259" key="1">
    <source>
        <dbReference type="PROSITE" id="PS51746"/>
    </source>
</evidence>